<dbReference type="Gene3D" id="2.20.28.90">
    <property type="match status" value="1"/>
</dbReference>
<evidence type="ECO:0000259" key="2">
    <source>
        <dbReference type="SMART" id="SM01389"/>
    </source>
</evidence>
<reference evidence="3" key="2">
    <citation type="journal article" date="2014" name="ISME J.">
        <title>Microbial stratification in low pH oxic and suboxic macroscopic growths along an acid mine drainage.</title>
        <authorList>
            <person name="Mendez-Garcia C."/>
            <person name="Mesa V."/>
            <person name="Sprenger R.R."/>
            <person name="Richter M."/>
            <person name="Diez M.S."/>
            <person name="Solano J."/>
            <person name="Bargiela R."/>
            <person name="Golyshina O.V."/>
            <person name="Manteca A."/>
            <person name="Ramos J.L."/>
            <person name="Gallego J.R."/>
            <person name="Llorente I."/>
            <person name="Martins Dos Santos V.A."/>
            <person name="Jensen O.N."/>
            <person name="Pelaez A.I."/>
            <person name="Sanchez J."/>
            <person name="Ferrer M."/>
        </authorList>
    </citation>
    <scope>NUCLEOTIDE SEQUENCE</scope>
</reference>
<accession>T1A7I3</accession>
<dbReference type="PANTHER" id="PTHR40704:SF1">
    <property type="entry name" value="TRANSCRIPTION ELONGATION FACTOR SPT4"/>
    <property type="match status" value="1"/>
</dbReference>
<dbReference type="PANTHER" id="PTHR40704">
    <property type="entry name" value="TRANSCRIPTION ELONGATION FACTOR SPT4"/>
    <property type="match status" value="1"/>
</dbReference>
<dbReference type="GO" id="GO:0003899">
    <property type="term" value="F:DNA-directed RNA polymerase activity"/>
    <property type="evidence" value="ECO:0007669"/>
    <property type="project" value="UniProtKB-EC"/>
</dbReference>
<reference evidence="3" key="1">
    <citation type="submission" date="2013-08" db="EMBL/GenBank/DDBJ databases">
        <authorList>
            <person name="Mendez C."/>
            <person name="Richter M."/>
            <person name="Ferrer M."/>
            <person name="Sanchez J."/>
        </authorList>
    </citation>
    <scope>NUCLEOTIDE SEQUENCE</scope>
</reference>
<comment type="caution">
    <text evidence="3">The sequence shown here is derived from an EMBL/GenBank/DDBJ whole genome shotgun (WGS) entry which is preliminary data.</text>
</comment>
<dbReference type="EMBL" id="AUZZ01008659">
    <property type="protein sequence ID" value="EQD36864.1"/>
    <property type="molecule type" value="Genomic_DNA"/>
</dbReference>
<organism evidence="3">
    <name type="scientific">mine drainage metagenome</name>
    <dbReference type="NCBI Taxonomy" id="410659"/>
    <lineage>
        <taxon>unclassified sequences</taxon>
        <taxon>metagenomes</taxon>
        <taxon>ecological metagenomes</taxon>
    </lineage>
</organism>
<feature type="domain" description="Spt4/RpoE2 zinc finger" evidence="2">
    <location>
        <begin position="3"/>
        <end position="62"/>
    </location>
</feature>
<keyword evidence="3" id="KW-0548">Nucleotidyltransferase</keyword>
<dbReference type="HAMAP" id="MF_00949">
    <property type="entry name" value="Spt4_arch"/>
    <property type="match status" value="1"/>
</dbReference>
<name>T1A7I3_9ZZZZ</name>
<evidence type="ECO:0000313" key="3">
    <source>
        <dbReference type="EMBL" id="EQD36864.1"/>
    </source>
</evidence>
<dbReference type="SUPFAM" id="SSF63393">
    <property type="entry name" value="RNA polymerase subunits"/>
    <property type="match status" value="1"/>
</dbReference>
<dbReference type="GO" id="GO:0006355">
    <property type="term" value="P:regulation of DNA-templated transcription"/>
    <property type="evidence" value="ECO:0007669"/>
    <property type="project" value="InterPro"/>
</dbReference>
<dbReference type="GO" id="GO:0000428">
    <property type="term" value="C:DNA-directed RNA polymerase complex"/>
    <property type="evidence" value="ECO:0007669"/>
    <property type="project" value="UniProtKB-KW"/>
</dbReference>
<proteinExistence type="inferred from homology"/>
<dbReference type="EC" id="2.7.7.6" evidence="3"/>
<dbReference type="SMART" id="SM01389">
    <property type="entry name" value="Spt4"/>
    <property type="match status" value="1"/>
</dbReference>
<keyword evidence="3" id="KW-0240">DNA-directed RNA polymerase</keyword>
<dbReference type="Pfam" id="PF06093">
    <property type="entry name" value="Spt4"/>
    <property type="match status" value="1"/>
</dbReference>
<gene>
    <name evidence="3" type="ORF">B2A_11997</name>
</gene>
<sequence length="62" mass="6694">MEEKACKKCGFVISHGDACPICGSKELTTKWSSYAIIVNAEKSEIAKKLGVSINSTFAIDIK</sequence>
<dbReference type="AlphaFoldDB" id="T1A7I3"/>
<keyword evidence="3" id="KW-0808">Transferase</keyword>
<dbReference type="NCBIfam" id="NF041664">
    <property type="entry name" value="RNAP_arch_Epp"/>
    <property type="match status" value="1"/>
</dbReference>
<protein>
    <submittedName>
        <fullName evidence="3">DNA-directed RNA polymerase, RpoE2, archaeal</fullName>
        <ecNumber evidence="3">2.7.7.6</ecNumber>
    </submittedName>
</protein>
<dbReference type="InterPro" id="IPR038589">
    <property type="entry name" value="Spt4_dom_sf"/>
</dbReference>
<evidence type="ECO:0000256" key="1">
    <source>
        <dbReference type="ARBA" id="ARBA00023163"/>
    </source>
</evidence>
<dbReference type="InterPro" id="IPR007178">
    <property type="entry name" value="Spt4_arch"/>
</dbReference>
<keyword evidence="1" id="KW-0804">Transcription</keyword>
<dbReference type="InterPro" id="IPR022800">
    <property type="entry name" value="Spt4/RpoE2_Znf"/>
</dbReference>
<dbReference type="InterPro" id="IPR029040">
    <property type="entry name" value="RPABC4/Spt4"/>
</dbReference>